<dbReference type="SMART" id="SM00471">
    <property type="entry name" value="HDc"/>
    <property type="match status" value="1"/>
</dbReference>
<sequence length="351" mass="39831">MRFISIYNLKPGMVVAKAVYNAEGQMLLNKDVVLTDSYIGRLKELGISGIYIEDNISQGIVIKDVISDETREKARAFVKSTMKQISVNRHVDVQKAREIVDSIIDELLDSHEMLVNLQDIRTKDEYTFGHCVNVSVLSLMMGIALGYDRMKLRELGTGTLLHDIGKVCIPDSILKKPGKLTKDEFDEIKRHTIYGYQMLKENGNISGYSCYIALCHHERPDGKGYPFGLKGDNIHQLARITAICDVYDALTSDRVYRSKMKIPDAVEYLKSMAMSQFDYDLVKIFLKFIALYPVGSGVVLNTGQKAIVVRNNPEMQNRPVVRIIKDEQNGDYEEIDLMEHLSVFIVDTYEV</sequence>
<dbReference type="PROSITE" id="PS51832">
    <property type="entry name" value="HD_GYP"/>
    <property type="match status" value="1"/>
</dbReference>
<dbReference type="InterPro" id="IPR003607">
    <property type="entry name" value="HD/PDEase_dom"/>
</dbReference>
<evidence type="ECO:0000313" key="2">
    <source>
        <dbReference type="EMBL" id="SHF35686.1"/>
    </source>
</evidence>
<dbReference type="InterPro" id="IPR037522">
    <property type="entry name" value="HD_GYP_dom"/>
</dbReference>
<accession>A0A1M5AZV2</accession>
<dbReference type="OrthoDB" id="10822at2"/>
<evidence type="ECO:0000259" key="1">
    <source>
        <dbReference type="PROSITE" id="PS51832"/>
    </source>
</evidence>
<dbReference type="Gene3D" id="1.10.3210.10">
    <property type="entry name" value="Hypothetical protein af1432"/>
    <property type="match status" value="1"/>
</dbReference>
<dbReference type="RefSeq" id="WP_073344158.1">
    <property type="nucleotide sequence ID" value="NZ_FQVH01000019.1"/>
</dbReference>
<dbReference type="CDD" id="cd00077">
    <property type="entry name" value="HDc"/>
    <property type="match status" value="1"/>
</dbReference>
<organism evidence="2 3">
    <name type="scientific">Caldanaerobius fijiensis DSM 17918</name>
    <dbReference type="NCBI Taxonomy" id="1121256"/>
    <lineage>
        <taxon>Bacteria</taxon>
        <taxon>Bacillati</taxon>
        <taxon>Bacillota</taxon>
        <taxon>Clostridia</taxon>
        <taxon>Thermoanaerobacterales</taxon>
        <taxon>Thermoanaerobacteraceae</taxon>
        <taxon>Caldanaerobius</taxon>
    </lineage>
</organism>
<feature type="domain" description="HD-GYP" evidence="1">
    <location>
        <begin position="105"/>
        <end position="301"/>
    </location>
</feature>
<dbReference type="PANTHER" id="PTHR43155">
    <property type="entry name" value="CYCLIC DI-GMP PHOSPHODIESTERASE PA4108-RELATED"/>
    <property type="match status" value="1"/>
</dbReference>
<name>A0A1M5AZV2_9THEO</name>
<protein>
    <submittedName>
        <fullName evidence="2">HD-GYP domain, c-di-GMP phosphodiesterase class II (Or its inactivated variant)</fullName>
    </submittedName>
</protein>
<dbReference type="STRING" id="1121256.SAMN02746089_01755"/>
<dbReference type="EMBL" id="FQVH01000019">
    <property type="protein sequence ID" value="SHF35686.1"/>
    <property type="molecule type" value="Genomic_DNA"/>
</dbReference>
<proteinExistence type="predicted"/>
<dbReference type="AlphaFoldDB" id="A0A1M5AZV2"/>
<reference evidence="2 3" key="1">
    <citation type="submission" date="2016-11" db="EMBL/GenBank/DDBJ databases">
        <authorList>
            <person name="Jaros S."/>
            <person name="Januszkiewicz K."/>
            <person name="Wedrychowicz H."/>
        </authorList>
    </citation>
    <scope>NUCLEOTIDE SEQUENCE [LARGE SCALE GENOMIC DNA]</scope>
    <source>
        <strain evidence="2 3">DSM 17918</strain>
    </source>
</reference>
<dbReference type="PANTHER" id="PTHR43155:SF2">
    <property type="entry name" value="CYCLIC DI-GMP PHOSPHODIESTERASE PA4108"/>
    <property type="match status" value="1"/>
</dbReference>
<dbReference type="Proteomes" id="UP000184088">
    <property type="component" value="Unassembled WGS sequence"/>
</dbReference>
<dbReference type="Pfam" id="PF13487">
    <property type="entry name" value="HD_5"/>
    <property type="match status" value="1"/>
</dbReference>
<gene>
    <name evidence="2" type="ORF">SAMN02746089_01755</name>
</gene>
<evidence type="ECO:0000313" key="3">
    <source>
        <dbReference type="Proteomes" id="UP000184088"/>
    </source>
</evidence>
<keyword evidence="3" id="KW-1185">Reference proteome</keyword>
<dbReference type="SUPFAM" id="SSF109604">
    <property type="entry name" value="HD-domain/PDEase-like"/>
    <property type="match status" value="1"/>
</dbReference>